<feature type="transmembrane region" description="Helical" evidence="2">
    <location>
        <begin position="159"/>
        <end position="178"/>
    </location>
</feature>
<organism evidence="3 4">
    <name type="scientific">Actinomadura macrotermitis</name>
    <dbReference type="NCBI Taxonomy" id="2585200"/>
    <lineage>
        <taxon>Bacteria</taxon>
        <taxon>Bacillati</taxon>
        <taxon>Actinomycetota</taxon>
        <taxon>Actinomycetes</taxon>
        <taxon>Streptosporangiales</taxon>
        <taxon>Thermomonosporaceae</taxon>
        <taxon>Actinomadura</taxon>
    </lineage>
</organism>
<dbReference type="Proteomes" id="UP000487268">
    <property type="component" value="Unassembled WGS sequence"/>
</dbReference>
<evidence type="ECO:0000256" key="1">
    <source>
        <dbReference type="SAM" id="MobiDB-lite"/>
    </source>
</evidence>
<dbReference type="RefSeq" id="WP_153536851.1">
    <property type="nucleotide sequence ID" value="NZ_WEGH01000003.1"/>
</dbReference>
<keyword evidence="2" id="KW-0472">Membrane</keyword>
<feature type="transmembrane region" description="Helical" evidence="2">
    <location>
        <begin position="32"/>
        <end position="52"/>
    </location>
</feature>
<keyword evidence="2" id="KW-0812">Transmembrane</keyword>
<dbReference type="EMBL" id="WEGH01000003">
    <property type="protein sequence ID" value="MQY07189.1"/>
    <property type="molecule type" value="Genomic_DNA"/>
</dbReference>
<feature type="compositionally biased region" description="Low complexity" evidence="1">
    <location>
        <begin position="501"/>
        <end position="516"/>
    </location>
</feature>
<keyword evidence="4" id="KW-1185">Reference proteome</keyword>
<feature type="transmembrane region" description="Helical" evidence="2">
    <location>
        <begin position="98"/>
        <end position="120"/>
    </location>
</feature>
<dbReference type="AlphaFoldDB" id="A0A7K0C179"/>
<proteinExistence type="predicted"/>
<evidence type="ECO:0000313" key="3">
    <source>
        <dbReference type="EMBL" id="MQY07189.1"/>
    </source>
</evidence>
<evidence type="ECO:0000313" key="4">
    <source>
        <dbReference type="Proteomes" id="UP000487268"/>
    </source>
</evidence>
<protein>
    <recommendedName>
        <fullName evidence="5">Glycosyltransferase RgtA/B/C/D-like domain-containing protein</fullName>
    </recommendedName>
</protein>
<dbReference type="OrthoDB" id="3212150at2"/>
<feature type="transmembrane region" description="Helical" evidence="2">
    <location>
        <begin position="225"/>
        <end position="243"/>
    </location>
</feature>
<evidence type="ECO:0008006" key="5">
    <source>
        <dbReference type="Google" id="ProtNLM"/>
    </source>
</evidence>
<feature type="transmembrane region" description="Helical" evidence="2">
    <location>
        <begin position="132"/>
        <end position="152"/>
    </location>
</feature>
<accession>A0A7K0C179</accession>
<evidence type="ECO:0000256" key="2">
    <source>
        <dbReference type="SAM" id="Phobius"/>
    </source>
</evidence>
<keyword evidence="2" id="KW-1133">Transmembrane helix</keyword>
<name>A0A7K0C179_9ACTN</name>
<feature type="transmembrane region" description="Helical" evidence="2">
    <location>
        <begin position="462"/>
        <end position="480"/>
    </location>
</feature>
<feature type="transmembrane region" description="Helical" evidence="2">
    <location>
        <begin position="184"/>
        <end position="213"/>
    </location>
</feature>
<feature type="region of interest" description="Disordered" evidence="1">
    <location>
        <begin position="486"/>
        <end position="524"/>
    </location>
</feature>
<gene>
    <name evidence="3" type="ORF">ACRB68_52880</name>
</gene>
<reference evidence="3 4" key="1">
    <citation type="submission" date="2019-10" db="EMBL/GenBank/DDBJ databases">
        <title>Actinomadura rubteroloni sp. nov. and Actinomadura macrotermitis sp. nov., isolated from the gut of fungus growing-termite Macrotermes natalensis.</title>
        <authorList>
            <person name="Benndorf R."/>
            <person name="Martin K."/>
            <person name="Kuefner M."/>
            <person name="De Beer W."/>
            <person name="Kaster A.-K."/>
            <person name="Vollmers J."/>
            <person name="Poulsen M."/>
            <person name="Beemelmanns C."/>
        </authorList>
    </citation>
    <scope>NUCLEOTIDE SEQUENCE [LARGE SCALE GENOMIC DNA]</scope>
    <source>
        <strain evidence="3 4">RB68</strain>
    </source>
</reference>
<sequence length="524" mass="56407">MRAVSRGARYLVTTDRGDGAGRRLARRTGGLLLGHGLFALLLLGACGLRWTAIRGFPSMLLFGDSPTYLRTALDDTPSQLRPGGYSIFLRLLRPFHDFTVVLTVQHALGLLAGTVVYALVWRGVRAAWPGRIWVPGLVAAPAAVPVLYDAYVVQLEHMLLSDSLFTCMLVLGVAVIMWRRRMPWWAGALTGLIFSCAALVRSVGLPMLAVALVCMAARRAGWRPVAAAVGAAVFPIAAYMTWFHSAYGTYALTSTDKIWLYGRTVDFAKCTVIKPRPEVAILCRDGLPRDPAVAPAFQALWGEDSGFAKLPARLYDPQANELAGEFATAAITKQPGDYVKVIWRDTFRAFEPGRAPYPTPDTAAEYEFPVGASIRDREAVLGRMYGGSSAAARVVEPYGQTMRDYQDWAYLPGPALGAFMAIGLAGVLLRARRFGGDVLLPWSTALALLVVPAATADFDYRYVLPAIPFAMLAAGLTFAFRPSRRATTPAPEAAKVSLLKAEPSPAEGAPASAGGAINRGPEST</sequence>
<feature type="transmembrane region" description="Helical" evidence="2">
    <location>
        <begin position="408"/>
        <end position="431"/>
    </location>
</feature>
<comment type="caution">
    <text evidence="3">The sequence shown here is derived from an EMBL/GenBank/DDBJ whole genome shotgun (WGS) entry which is preliminary data.</text>
</comment>